<feature type="compositionally biased region" description="Basic and acidic residues" evidence="1">
    <location>
        <begin position="10"/>
        <end position="23"/>
    </location>
</feature>
<feature type="domain" description="DUF4283" evidence="2">
    <location>
        <begin position="56"/>
        <end position="115"/>
    </location>
</feature>
<accession>A0AAV0G9D3</accession>
<evidence type="ECO:0000256" key="1">
    <source>
        <dbReference type="SAM" id="MobiDB-lite"/>
    </source>
</evidence>
<feature type="region of interest" description="Disordered" evidence="1">
    <location>
        <begin position="1"/>
        <end position="23"/>
    </location>
</feature>
<gene>
    <name evidence="3" type="ORF">CEPIT_LOCUS41453</name>
</gene>
<dbReference type="Pfam" id="PF14111">
    <property type="entry name" value="DUF4283"/>
    <property type="match status" value="1"/>
</dbReference>
<dbReference type="InterPro" id="IPR025558">
    <property type="entry name" value="DUF4283"/>
</dbReference>
<name>A0AAV0G9D3_9ASTE</name>
<sequence>MNKQSQDIGRSVRERESKDRARIDRVISSRDGKTLDSELCIAAQIWTERRMNDGKFKAFIDTMANLSKPYHGVKGDVLDKEQKTFIFRFNDLEDKRRVLDEQPWHFKRHTIVINELHA</sequence>
<proteinExistence type="predicted"/>
<keyword evidence="4" id="KW-1185">Reference proteome</keyword>
<protein>
    <recommendedName>
        <fullName evidence="2">DUF4283 domain-containing protein</fullName>
    </recommendedName>
</protein>
<reference evidence="3" key="1">
    <citation type="submission" date="2022-07" db="EMBL/GenBank/DDBJ databases">
        <authorList>
            <person name="Macas J."/>
            <person name="Novak P."/>
            <person name="Neumann P."/>
        </authorList>
    </citation>
    <scope>NUCLEOTIDE SEQUENCE</scope>
</reference>
<evidence type="ECO:0000259" key="2">
    <source>
        <dbReference type="Pfam" id="PF14111"/>
    </source>
</evidence>
<evidence type="ECO:0000313" key="4">
    <source>
        <dbReference type="Proteomes" id="UP001152523"/>
    </source>
</evidence>
<comment type="caution">
    <text evidence="3">The sequence shown here is derived from an EMBL/GenBank/DDBJ whole genome shotgun (WGS) entry which is preliminary data.</text>
</comment>
<dbReference type="Proteomes" id="UP001152523">
    <property type="component" value="Unassembled WGS sequence"/>
</dbReference>
<dbReference type="EMBL" id="CAMAPF010001065">
    <property type="protein sequence ID" value="CAH9144456.1"/>
    <property type="molecule type" value="Genomic_DNA"/>
</dbReference>
<organism evidence="3 4">
    <name type="scientific">Cuscuta epithymum</name>
    <dbReference type="NCBI Taxonomy" id="186058"/>
    <lineage>
        <taxon>Eukaryota</taxon>
        <taxon>Viridiplantae</taxon>
        <taxon>Streptophyta</taxon>
        <taxon>Embryophyta</taxon>
        <taxon>Tracheophyta</taxon>
        <taxon>Spermatophyta</taxon>
        <taxon>Magnoliopsida</taxon>
        <taxon>eudicotyledons</taxon>
        <taxon>Gunneridae</taxon>
        <taxon>Pentapetalae</taxon>
        <taxon>asterids</taxon>
        <taxon>lamiids</taxon>
        <taxon>Solanales</taxon>
        <taxon>Convolvulaceae</taxon>
        <taxon>Cuscuteae</taxon>
        <taxon>Cuscuta</taxon>
        <taxon>Cuscuta subgen. Cuscuta</taxon>
    </lineage>
</organism>
<evidence type="ECO:0000313" key="3">
    <source>
        <dbReference type="EMBL" id="CAH9144456.1"/>
    </source>
</evidence>
<dbReference type="AlphaFoldDB" id="A0AAV0G9D3"/>